<protein>
    <submittedName>
        <fullName evidence="1">Uncharacterized protein</fullName>
    </submittedName>
</protein>
<comment type="caution">
    <text evidence="1">The sequence shown here is derived from an EMBL/GenBank/DDBJ whole genome shotgun (WGS) entry which is preliminary data.</text>
</comment>
<evidence type="ECO:0000313" key="2">
    <source>
        <dbReference type="Proteomes" id="UP001055811"/>
    </source>
</evidence>
<proteinExistence type="predicted"/>
<reference evidence="2" key="1">
    <citation type="journal article" date="2022" name="Mol. Ecol. Resour.">
        <title>The genomes of chicory, endive, great burdock and yacon provide insights into Asteraceae palaeo-polyploidization history and plant inulin production.</title>
        <authorList>
            <person name="Fan W."/>
            <person name="Wang S."/>
            <person name="Wang H."/>
            <person name="Wang A."/>
            <person name="Jiang F."/>
            <person name="Liu H."/>
            <person name="Zhao H."/>
            <person name="Xu D."/>
            <person name="Zhang Y."/>
        </authorList>
    </citation>
    <scope>NUCLEOTIDE SEQUENCE [LARGE SCALE GENOMIC DNA]</scope>
    <source>
        <strain evidence="2">cv. Punajuju</strain>
    </source>
</reference>
<name>A0ACB8ZP37_CICIN</name>
<dbReference type="EMBL" id="CM042016">
    <property type="protein sequence ID" value="KAI3699368.1"/>
    <property type="molecule type" value="Genomic_DNA"/>
</dbReference>
<dbReference type="Proteomes" id="UP001055811">
    <property type="component" value="Linkage Group LG08"/>
</dbReference>
<reference evidence="1 2" key="2">
    <citation type="journal article" date="2022" name="Mol. Ecol. Resour.">
        <title>The genomes of chicory, endive, great burdock and yacon provide insights into Asteraceae paleo-polyploidization history and plant inulin production.</title>
        <authorList>
            <person name="Fan W."/>
            <person name="Wang S."/>
            <person name="Wang H."/>
            <person name="Wang A."/>
            <person name="Jiang F."/>
            <person name="Liu H."/>
            <person name="Zhao H."/>
            <person name="Xu D."/>
            <person name="Zhang Y."/>
        </authorList>
    </citation>
    <scope>NUCLEOTIDE SEQUENCE [LARGE SCALE GENOMIC DNA]</scope>
    <source>
        <strain evidence="2">cv. Punajuju</strain>
        <tissue evidence="1">Leaves</tissue>
    </source>
</reference>
<evidence type="ECO:0000313" key="1">
    <source>
        <dbReference type="EMBL" id="KAI3699368.1"/>
    </source>
</evidence>
<gene>
    <name evidence="1" type="ORF">L2E82_43629</name>
</gene>
<keyword evidence="2" id="KW-1185">Reference proteome</keyword>
<organism evidence="1 2">
    <name type="scientific">Cichorium intybus</name>
    <name type="common">Chicory</name>
    <dbReference type="NCBI Taxonomy" id="13427"/>
    <lineage>
        <taxon>Eukaryota</taxon>
        <taxon>Viridiplantae</taxon>
        <taxon>Streptophyta</taxon>
        <taxon>Embryophyta</taxon>
        <taxon>Tracheophyta</taxon>
        <taxon>Spermatophyta</taxon>
        <taxon>Magnoliopsida</taxon>
        <taxon>eudicotyledons</taxon>
        <taxon>Gunneridae</taxon>
        <taxon>Pentapetalae</taxon>
        <taxon>asterids</taxon>
        <taxon>campanulids</taxon>
        <taxon>Asterales</taxon>
        <taxon>Asteraceae</taxon>
        <taxon>Cichorioideae</taxon>
        <taxon>Cichorieae</taxon>
        <taxon>Cichoriinae</taxon>
        <taxon>Cichorium</taxon>
    </lineage>
</organism>
<sequence length="98" mass="10833">MFSRHVLVPLHSRPSLSFNLSYFADHLSDLPTISSDLPTISPSPPFQFYSLPLGVQNLSNNPSMHFKQRTTISYDLKTTGPASGSDTYASLRSGIDLF</sequence>
<accession>A0ACB8ZP37</accession>